<protein>
    <submittedName>
        <fullName evidence="2">Uncharacterized protein</fullName>
    </submittedName>
</protein>
<feature type="transmembrane region" description="Helical" evidence="1">
    <location>
        <begin position="18"/>
        <end position="37"/>
    </location>
</feature>
<keyword evidence="1" id="KW-0472">Membrane</keyword>
<keyword evidence="3" id="KW-1185">Reference proteome</keyword>
<accession>A0A1M5TMM2</accession>
<sequence>MTLNELKINIKWWESKRWLYNVLVGLSGIVSIFNVLAESPYDWTFDDTIGVII</sequence>
<reference evidence="3" key="1">
    <citation type="submission" date="2016-11" db="EMBL/GenBank/DDBJ databases">
        <authorList>
            <person name="Varghese N."/>
            <person name="Submissions S."/>
        </authorList>
    </citation>
    <scope>NUCLEOTIDE SEQUENCE [LARGE SCALE GENOMIC DNA]</scope>
    <source>
        <strain evidence="3">DSM 25330</strain>
    </source>
</reference>
<dbReference type="Proteomes" id="UP000184522">
    <property type="component" value="Unassembled WGS sequence"/>
</dbReference>
<dbReference type="STRING" id="1089305.SAMN05444148_2216"/>
<name>A0A1M5TMM2_9FLAO</name>
<evidence type="ECO:0000313" key="3">
    <source>
        <dbReference type="Proteomes" id="UP000184522"/>
    </source>
</evidence>
<proteinExistence type="predicted"/>
<evidence type="ECO:0000313" key="2">
    <source>
        <dbReference type="EMBL" id="SHH51964.1"/>
    </source>
</evidence>
<dbReference type="AlphaFoldDB" id="A0A1M5TMM2"/>
<dbReference type="EMBL" id="FQWS01000002">
    <property type="protein sequence ID" value="SHH51964.1"/>
    <property type="molecule type" value="Genomic_DNA"/>
</dbReference>
<organism evidence="2 3">
    <name type="scientific">Winogradskyella jejuensis</name>
    <dbReference type="NCBI Taxonomy" id="1089305"/>
    <lineage>
        <taxon>Bacteria</taxon>
        <taxon>Pseudomonadati</taxon>
        <taxon>Bacteroidota</taxon>
        <taxon>Flavobacteriia</taxon>
        <taxon>Flavobacteriales</taxon>
        <taxon>Flavobacteriaceae</taxon>
        <taxon>Winogradskyella</taxon>
    </lineage>
</organism>
<keyword evidence="1" id="KW-0812">Transmembrane</keyword>
<keyword evidence="1" id="KW-1133">Transmembrane helix</keyword>
<gene>
    <name evidence="2" type="ORF">SAMN05444148_2216</name>
</gene>
<evidence type="ECO:0000256" key="1">
    <source>
        <dbReference type="SAM" id="Phobius"/>
    </source>
</evidence>